<feature type="signal peptide" evidence="1">
    <location>
        <begin position="1"/>
        <end position="24"/>
    </location>
</feature>
<dbReference type="PROSITE" id="PS51257">
    <property type="entry name" value="PROKAR_LIPOPROTEIN"/>
    <property type="match status" value="1"/>
</dbReference>
<feature type="chain" id="PRO_5047380951" description="Lipoprotein" evidence="1">
    <location>
        <begin position="25"/>
        <end position="195"/>
    </location>
</feature>
<dbReference type="RefSeq" id="WP_377816893.1">
    <property type="nucleotide sequence ID" value="NZ_JBHRSJ010000035.1"/>
</dbReference>
<gene>
    <name evidence="2" type="ORF">ACFOJE_20805</name>
</gene>
<name>A0ABV7B168_9GAMM</name>
<evidence type="ECO:0008006" key="4">
    <source>
        <dbReference type="Google" id="ProtNLM"/>
    </source>
</evidence>
<protein>
    <recommendedName>
        <fullName evidence="4">Lipoprotein</fullName>
    </recommendedName>
</protein>
<sequence length="195" mass="21610">MTKKQFFFCLAPLAILQSCTSTPAETDPVNIALKSCGMGLSTQTTYIFKTAFAVANKKGGVEFSNTMNNSVDMQESALLKQLSDKSAESTKAILAEIKDVRECVIMQSAQLRPASRTELLERCREDLQQRISPRGNISYGTLRLWTQQRDDPRYKKDMPVMAGHFDNGGAGFAVKAQCDIRGGTLQEVIDLNPYE</sequence>
<dbReference type="EMBL" id="JBHRSJ010000035">
    <property type="protein sequence ID" value="MFC2974636.1"/>
    <property type="molecule type" value="Genomic_DNA"/>
</dbReference>
<keyword evidence="1" id="KW-0732">Signal</keyword>
<organism evidence="2 3">
    <name type="scientific">Azotobacter bryophylli</name>
    <dbReference type="NCBI Taxonomy" id="1986537"/>
    <lineage>
        <taxon>Bacteria</taxon>
        <taxon>Pseudomonadati</taxon>
        <taxon>Pseudomonadota</taxon>
        <taxon>Gammaproteobacteria</taxon>
        <taxon>Pseudomonadales</taxon>
        <taxon>Pseudomonadaceae</taxon>
        <taxon>Azotobacter</taxon>
    </lineage>
</organism>
<keyword evidence="3" id="KW-1185">Reference proteome</keyword>
<evidence type="ECO:0000313" key="2">
    <source>
        <dbReference type="EMBL" id="MFC2974636.1"/>
    </source>
</evidence>
<accession>A0ABV7B168</accession>
<reference evidence="3" key="1">
    <citation type="journal article" date="2019" name="Int. J. Syst. Evol. Microbiol.">
        <title>The Global Catalogue of Microorganisms (GCM) 10K type strain sequencing project: providing services to taxonomists for standard genome sequencing and annotation.</title>
        <authorList>
            <consortium name="The Broad Institute Genomics Platform"/>
            <consortium name="The Broad Institute Genome Sequencing Center for Infectious Disease"/>
            <person name="Wu L."/>
            <person name="Ma J."/>
        </authorList>
    </citation>
    <scope>NUCLEOTIDE SEQUENCE [LARGE SCALE GENOMIC DNA]</scope>
    <source>
        <strain evidence="3">KCTC 62195</strain>
    </source>
</reference>
<dbReference type="Proteomes" id="UP001595457">
    <property type="component" value="Unassembled WGS sequence"/>
</dbReference>
<evidence type="ECO:0000313" key="3">
    <source>
        <dbReference type="Proteomes" id="UP001595457"/>
    </source>
</evidence>
<proteinExistence type="predicted"/>
<comment type="caution">
    <text evidence="2">The sequence shown here is derived from an EMBL/GenBank/DDBJ whole genome shotgun (WGS) entry which is preliminary data.</text>
</comment>
<evidence type="ECO:0000256" key="1">
    <source>
        <dbReference type="SAM" id="SignalP"/>
    </source>
</evidence>